<dbReference type="EMBL" id="VSSQ01049326">
    <property type="protein sequence ID" value="MPN03407.1"/>
    <property type="molecule type" value="Genomic_DNA"/>
</dbReference>
<name>A0A645ENL8_9ZZZZ</name>
<proteinExistence type="predicted"/>
<accession>A0A645ENL8</accession>
<evidence type="ECO:0000313" key="1">
    <source>
        <dbReference type="EMBL" id="MPN03407.1"/>
    </source>
</evidence>
<protein>
    <submittedName>
        <fullName evidence="1">Uncharacterized protein</fullName>
    </submittedName>
</protein>
<comment type="caution">
    <text evidence="1">The sequence shown here is derived from an EMBL/GenBank/DDBJ whole genome shotgun (WGS) entry which is preliminary data.</text>
</comment>
<dbReference type="AlphaFoldDB" id="A0A645ENL8"/>
<organism evidence="1">
    <name type="scientific">bioreactor metagenome</name>
    <dbReference type="NCBI Taxonomy" id="1076179"/>
    <lineage>
        <taxon>unclassified sequences</taxon>
        <taxon>metagenomes</taxon>
        <taxon>ecological metagenomes</taxon>
    </lineage>
</organism>
<gene>
    <name evidence="1" type="ORF">SDC9_150637</name>
</gene>
<sequence>MATTPFFNTLETWTRDVSTEINSPDLRIIGITLSKSVIPFTNSTLDKLKSSTNREADITE</sequence>
<reference evidence="1" key="1">
    <citation type="submission" date="2019-08" db="EMBL/GenBank/DDBJ databases">
        <authorList>
            <person name="Kucharzyk K."/>
            <person name="Murdoch R.W."/>
            <person name="Higgins S."/>
            <person name="Loffler F."/>
        </authorList>
    </citation>
    <scope>NUCLEOTIDE SEQUENCE</scope>
</reference>